<gene>
    <name evidence="1" type="ORF">KSP40_PGU009564</name>
</gene>
<evidence type="ECO:0000313" key="2">
    <source>
        <dbReference type="Proteomes" id="UP001412067"/>
    </source>
</evidence>
<keyword evidence="2" id="KW-1185">Reference proteome</keyword>
<dbReference type="Proteomes" id="UP001412067">
    <property type="component" value="Unassembled WGS sequence"/>
</dbReference>
<reference evidence="1 2" key="1">
    <citation type="journal article" date="2022" name="Nat. Plants">
        <title>Genomes of leafy and leafless Platanthera orchids illuminate the evolution of mycoheterotrophy.</title>
        <authorList>
            <person name="Li M.H."/>
            <person name="Liu K.W."/>
            <person name="Li Z."/>
            <person name="Lu H.C."/>
            <person name="Ye Q.L."/>
            <person name="Zhang D."/>
            <person name="Wang J.Y."/>
            <person name="Li Y.F."/>
            <person name="Zhong Z.M."/>
            <person name="Liu X."/>
            <person name="Yu X."/>
            <person name="Liu D.K."/>
            <person name="Tu X.D."/>
            <person name="Liu B."/>
            <person name="Hao Y."/>
            <person name="Liao X.Y."/>
            <person name="Jiang Y.T."/>
            <person name="Sun W.H."/>
            <person name="Chen J."/>
            <person name="Chen Y.Q."/>
            <person name="Ai Y."/>
            <person name="Zhai J.W."/>
            <person name="Wu S.S."/>
            <person name="Zhou Z."/>
            <person name="Hsiao Y.Y."/>
            <person name="Wu W.L."/>
            <person name="Chen Y.Y."/>
            <person name="Lin Y.F."/>
            <person name="Hsu J.L."/>
            <person name="Li C.Y."/>
            <person name="Wang Z.W."/>
            <person name="Zhao X."/>
            <person name="Zhong W.Y."/>
            <person name="Ma X.K."/>
            <person name="Ma L."/>
            <person name="Huang J."/>
            <person name="Chen G.Z."/>
            <person name="Huang M.Z."/>
            <person name="Huang L."/>
            <person name="Peng D.H."/>
            <person name="Luo Y.B."/>
            <person name="Zou S.Q."/>
            <person name="Chen S.P."/>
            <person name="Lan S."/>
            <person name="Tsai W.C."/>
            <person name="Van de Peer Y."/>
            <person name="Liu Z.J."/>
        </authorList>
    </citation>
    <scope>NUCLEOTIDE SEQUENCE [LARGE SCALE GENOMIC DNA]</scope>
    <source>
        <strain evidence="1">Lor288</strain>
    </source>
</reference>
<evidence type="ECO:0000313" key="1">
    <source>
        <dbReference type="EMBL" id="KAK8961573.1"/>
    </source>
</evidence>
<dbReference type="EMBL" id="JBBWWR010000009">
    <property type="protein sequence ID" value="KAK8961573.1"/>
    <property type="molecule type" value="Genomic_DNA"/>
</dbReference>
<sequence length="181" mass="20142">MQMLFSEIADYFGGSKADIVAALLGLLESEFLIFKKNDLYQVINSSISSSTLTFLVTIKALLNPKAPLPFYMLSFRRDINDFELLAGRRRDSSDLKGCFQQSCHQDFDNLKDLQPQTSRLQPLILSFQSADLQCFVSGNLQFLDAMISEMQVATFDGAGEMEQGKMKLKWGFEGGGGATPI</sequence>
<organism evidence="1 2">
    <name type="scientific">Platanthera guangdongensis</name>
    <dbReference type="NCBI Taxonomy" id="2320717"/>
    <lineage>
        <taxon>Eukaryota</taxon>
        <taxon>Viridiplantae</taxon>
        <taxon>Streptophyta</taxon>
        <taxon>Embryophyta</taxon>
        <taxon>Tracheophyta</taxon>
        <taxon>Spermatophyta</taxon>
        <taxon>Magnoliopsida</taxon>
        <taxon>Liliopsida</taxon>
        <taxon>Asparagales</taxon>
        <taxon>Orchidaceae</taxon>
        <taxon>Orchidoideae</taxon>
        <taxon>Orchideae</taxon>
        <taxon>Orchidinae</taxon>
        <taxon>Platanthera</taxon>
    </lineage>
</organism>
<name>A0ABR2MBU8_9ASPA</name>
<accession>A0ABR2MBU8</accession>
<proteinExistence type="predicted"/>
<comment type="caution">
    <text evidence="1">The sequence shown here is derived from an EMBL/GenBank/DDBJ whole genome shotgun (WGS) entry which is preliminary data.</text>
</comment>
<protein>
    <submittedName>
        <fullName evidence="1">Uncharacterized protein</fullName>
    </submittedName>
</protein>